<evidence type="ECO:0000313" key="2">
    <source>
        <dbReference type="EMBL" id="QHB37414.1"/>
    </source>
</evidence>
<evidence type="ECO:0000256" key="1">
    <source>
        <dbReference type="SAM" id="MobiDB-lite"/>
    </source>
</evidence>
<dbReference type="RefSeq" id="YP_010649256.1">
    <property type="nucleotide sequence ID" value="NC_070765.1"/>
</dbReference>
<dbReference type="GeneID" id="77924805"/>
<dbReference type="EMBL" id="MN813687">
    <property type="protein sequence ID" value="QHB37414.1"/>
    <property type="molecule type" value="Genomic_DNA"/>
</dbReference>
<dbReference type="KEGG" id="vg:77924805"/>
<accession>A0A6B9LHV1</accession>
<protein>
    <submittedName>
        <fullName evidence="2">Uncharacterized protein</fullName>
    </submittedName>
</protein>
<evidence type="ECO:0000313" key="3">
    <source>
        <dbReference type="Proteomes" id="UP000463915"/>
    </source>
</evidence>
<sequence length="175" mass="18178">MVAQWIRAPVPKSASTPKSRLAGVFCATAQLSATPVIVAAKTVALQTKPVGRPTVPKRKVRSAAQIAAQRKASQASARKRAVGRVISFPAPTGKASGYTKPGTGGRRTKLGGKAYTKKSGSGVTIAPAVQQVLNGEKVTASLTDFHPDAVRGEGVVQTGGQLMRLVPKRKKSKGK</sequence>
<proteinExistence type="predicted"/>
<keyword evidence="3" id="KW-1185">Reference proteome</keyword>
<feature type="region of interest" description="Disordered" evidence="1">
    <location>
        <begin position="71"/>
        <end position="117"/>
    </location>
</feature>
<organism evidence="2 3">
    <name type="scientific">Mycobacterium phage Onyinye</name>
    <dbReference type="NCBI Taxonomy" id="2686235"/>
    <lineage>
        <taxon>Viruses</taxon>
        <taxon>Duplodnaviria</taxon>
        <taxon>Heunggongvirae</taxon>
        <taxon>Uroviricota</taxon>
        <taxon>Caudoviricetes</taxon>
        <taxon>Onyinyevirus</taxon>
        <taxon>Onyinyevirus onyinye</taxon>
    </lineage>
</organism>
<gene>
    <name evidence="2" type="primary">7</name>
    <name evidence="2" type="ORF">SEA_ONYINYE_7</name>
</gene>
<name>A0A6B9LHV1_9CAUD</name>
<reference evidence="2 3" key="1">
    <citation type="submission" date="2019-12" db="EMBL/GenBank/DDBJ databases">
        <authorList>
            <person name="Ayuk M.A."/>
            <person name="Robinson C.J."/>
            <person name="Anderson W.A."/>
            <person name="Ullah H."/>
            <person name="Gugssa A."/>
            <person name="Somiranjan G."/>
            <person name="Allen A."/>
            <person name="Lourds M.F."/>
            <person name="Quagraine B.K."/>
            <person name="Smith M."/>
            <person name="Moore M."/>
            <person name="Oliver J."/>
            <person name="Irabor E."/>
            <person name="Roy S.D."/>
            <person name="Bassey G."/>
            <person name="Louis B.N."/>
            <person name="Adu D."/>
            <person name="Akhimien C.E."/>
            <person name="Annor K."/>
            <person name="Archibald A."/>
            <person name="Ashagre K.C."/>
            <person name="Baity M.R."/>
            <person name="Barnes K.J."/>
            <person name="Barrios L.E."/>
            <person name="Black A.C."/>
            <person name="Bowen'Kauth M.S."/>
            <person name="Bowman K.N."/>
            <person name="Breaux D.L."/>
            <person name="Brooks J.A."/>
            <person name="Bwayili H.A."/>
            <person name="Caine T."/>
            <person name="Williams A.Y."/>
            <person name="Norris L.J."/>
            <person name="Nwozo E.O."/>
            <person name="Prosper P.L."/>
            <person name="Rankin N.A."/>
            <person name="Richardson K.M."/>
            <person name="Robinson D.M."/>
            <person name="Salters D.J."/>
            <person name="Savage M.A."/>
            <person name="Solomon S.M."/>
            <person name="Williams L.R."/>
            <person name="Curtis N."/>
            <person name="Garlena R.A."/>
            <person name="Russell D.A."/>
            <person name="Pope W.H."/>
            <person name="Jacobs-Sera D."/>
            <person name="Hatfull G.F."/>
        </authorList>
    </citation>
    <scope>NUCLEOTIDE SEQUENCE [LARGE SCALE GENOMIC DNA]</scope>
</reference>
<dbReference type="Proteomes" id="UP000463915">
    <property type="component" value="Segment"/>
</dbReference>